<reference evidence="2 3" key="1">
    <citation type="journal article" date="2012" name="Genome Biol.">
        <title>Genome and low-iron response of an oceanic diatom adapted to chronic iron limitation.</title>
        <authorList>
            <person name="Lommer M."/>
            <person name="Specht M."/>
            <person name="Roy A.S."/>
            <person name="Kraemer L."/>
            <person name="Andreson R."/>
            <person name="Gutowska M.A."/>
            <person name="Wolf J."/>
            <person name="Bergner S.V."/>
            <person name="Schilhabel M.B."/>
            <person name="Klostermeier U.C."/>
            <person name="Beiko R.G."/>
            <person name="Rosenstiel P."/>
            <person name="Hippler M."/>
            <person name="Laroche J."/>
        </authorList>
    </citation>
    <scope>NUCLEOTIDE SEQUENCE [LARGE SCALE GENOMIC DNA]</scope>
    <source>
        <strain evidence="2 3">CCMP1005</strain>
    </source>
</reference>
<evidence type="ECO:0000256" key="1">
    <source>
        <dbReference type="SAM" id="MobiDB-lite"/>
    </source>
</evidence>
<feature type="region of interest" description="Disordered" evidence="1">
    <location>
        <begin position="1"/>
        <end position="61"/>
    </location>
</feature>
<sequence>MDSPTDMTPKAAKAMEHALQLAKEPRTPRDNRRRQFDRHWMGRRSQEQSRSTHKEAPCVHTYVERRPDYNVDVEPSQLRQNSARVC</sequence>
<dbReference type="AlphaFoldDB" id="K0SNG5"/>
<dbReference type="EMBL" id="AGNL01012602">
    <property type="protein sequence ID" value="EJK67803.1"/>
    <property type="molecule type" value="Genomic_DNA"/>
</dbReference>
<protein>
    <submittedName>
        <fullName evidence="2">Uncharacterized protein</fullName>
    </submittedName>
</protein>
<comment type="caution">
    <text evidence="2">The sequence shown here is derived from an EMBL/GenBank/DDBJ whole genome shotgun (WGS) entry which is preliminary data.</text>
</comment>
<gene>
    <name evidence="2" type="ORF">THAOC_11115</name>
</gene>
<proteinExistence type="predicted"/>
<organism evidence="2 3">
    <name type="scientific">Thalassiosira oceanica</name>
    <name type="common">Marine diatom</name>
    <dbReference type="NCBI Taxonomy" id="159749"/>
    <lineage>
        <taxon>Eukaryota</taxon>
        <taxon>Sar</taxon>
        <taxon>Stramenopiles</taxon>
        <taxon>Ochrophyta</taxon>
        <taxon>Bacillariophyta</taxon>
        <taxon>Coscinodiscophyceae</taxon>
        <taxon>Thalassiosirophycidae</taxon>
        <taxon>Thalassiosirales</taxon>
        <taxon>Thalassiosiraceae</taxon>
        <taxon>Thalassiosira</taxon>
    </lineage>
</organism>
<feature type="compositionally biased region" description="Basic and acidic residues" evidence="1">
    <location>
        <begin position="23"/>
        <end position="61"/>
    </location>
</feature>
<evidence type="ECO:0000313" key="3">
    <source>
        <dbReference type="Proteomes" id="UP000266841"/>
    </source>
</evidence>
<evidence type="ECO:0000313" key="2">
    <source>
        <dbReference type="EMBL" id="EJK67803.1"/>
    </source>
</evidence>
<name>K0SNG5_THAOC</name>
<accession>K0SNG5</accession>
<feature type="compositionally biased region" description="Polar residues" evidence="1">
    <location>
        <begin position="77"/>
        <end position="86"/>
    </location>
</feature>
<dbReference type="Proteomes" id="UP000266841">
    <property type="component" value="Unassembled WGS sequence"/>
</dbReference>
<feature type="region of interest" description="Disordered" evidence="1">
    <location>
        <begin position="67"/>
        <end position="86"/>
    </location>
</feature>
<keyword evidence="3" id="KW-1185">Reference proteome</keyword>